<dbReference type="PANTHER" id="PTHR45532:SF1">
    <property type="entry name" value="WD REPEAT-CONTAINING PROTEIN 97"/>
    <property type="match status" value="1"/>
</dbReference>
<dbReference type="EMBL" id="MLAK01000250">
    <property type="protein sequence ID" value="OHT15240.1"/>
    <property type="molecule type" value="Genomic_DNA"/>
</dbReference>
<dbReference type="SUPFAM" id="SSF50978">
    <property type="entry name" value="WD40 repeat-like"/>
    <property type="match status" value="2"/>
</dbReference>
<proteinExistence type="predicted"/>
<feature type="compositionally biased region" description="Low complexity" evidence="1">
    <location>
        <begin position="1229"/>
        <end position="1246"/>
    </location>
</feature>
<dbReference type="OrthoDB" id="10657947at2759"/>
<evidence type="ECO:0000256" key="1">
    <source>
        <dbReference type="SAM" id="MobiDB-lite"/>
    </source>
</evidence>
<feature type="compositionally biased region" description="Pro residues" evidence="1">
    <location>
        <begin position="809"/>
        <end position="825"/>
    </location>
</feature>
<feature type="compositionally biased region" description="Polar residues" evidence="1">
    <location>
        <begin position="883"/>
        <end position="898"/>
    </location>
</feature>
<feature type="region of interest" description="Disordered" evidence="1">
    <location>
        <begin position="1148"/>
        <end position="1181"/>
    </location>
</feature>
<dbReference type="RefSeq" id="XP_068368376.1">
    <property type="nucleotide sequence ID" value="XM_068497718.1"/>
</dbReference>
<feature type="compositionally biased region" description="Basic and acidic residues" evidence="1">
    <location>
        <begin position="722"/>
        <end position="742"/>
    </location>
</feature>
<dbReference type="GeneID" id="94832422"/>
<dbReference type="VEuPathDB" id="TrichDB:TRFO_14267"/>
<dbReference type="InterPro" id="IPR036322">
    <property type="entry name" value="WD40_repeat_dom_sf"/>
</dbReference>
<feature type="compositionally biased region" description="Basic residues" evidence="1">
    <location>
        <begin position="862"/>
        <end position="877"/>
    </location>
</feature>
<name>A0A1J4KWI4_9EUKA</name>
<sequence>MDEEDSKIYEFGIVEESRLSFKSKTLGTIVPFQRRDYLVIGQKNLIRFDSTEVKDTYPYVLTALLYIPKYELYVGVTAHSAEFIIIFESSLKRHIMTGVKTEDPAIFNILYSEESSSLITAGDHLKSWTFKYTPSTCRVVFELPDIKISPLATILFDCKWPIMTPPMFDNHKEELLINDFRGNIISYSIKGKRNGVAVNYGCTDVESCFAYNSDTRQFMSNNILQGAVIWNRNGSNSDQSFMGSSAVLYIQFLDDEFVIILDARNMITIMDIKTFRFFNVYQVDRDVNRIFYFKEPYPRLLLCSKTDVIILRITIPWRLWHTTVSRAIQMTRNNKFNEAGRILVQLSNSHIRLLSPINASILTGITLQNLSEPISIHYDRGIMELPEHHRDQILIPLEDGTMQIFGTGSNPCTVVDTLEMKILCVCICFYNGNWCFCYGTAGGNLMIYDYLTMKLVSRIVAYPAPILNVFYHQPSDSILVVISDRVIRLNLSSGNTFEFIRLKSTKMYLYFDGILFFAQESGKIRSVCMNESGILVKHDSDGMNMHDGPITGLSLGSTFFVSCSVDKSLRVFNRDFTQRCLIIFPLPLYSCCALNGKRDVLVATENEIMIINGSLIFEDQIDEEIPEIDNFDRKRDFLTSEVSMFANEEEEVKEALLSQKKVAPESPTSMRISSRRRLFAEALKRSQLERERQLKEQLESAQNSPTNKRLEMILEEAKKRQQLEAEEAEKAKNNENEQKETVEYEYEEESESEEEENETPEPPIDVSPSEETKTEPELEPKPEPEPEQKPPSQKQSQEKPVQQNQLPSKPAPRPYRPPPTNPRPPVMSNRPARQPPASSKPSNVKQSVHTYPEPESSETSKPKKTGKKKRPSSKRKQPKDSHLVSNLKTKSTQFVNQEENQDTKPAKQITMSTKLYSPTESNTKSPSFVANIPTFKKMRRSPTPTSNNIYKKGSRTSTSYLKAKNLHRSKTPEPRIAIICTMSPPVNIIFDTEMIERMVQSGDLRYAPILEYLKKYGLLVPGNTWDLSMTLPSMAQSSSPRGKRIRNMRPIPLNQPNFDDEIGMKLFKYRIDEFFGTSHLSTFNDYKSIDKNGKVKSFQPLIVEGNETQMDVAYYSESLQKTLNLQQQENEKRNKRNELAAKRAALEKQQELRKQAMQQRQQQQAQQQAQAQKYSLHQFNFPPPPNILTSHRFITPEMDAKDYCIEINNFIPENSSPNSPTATFDNTLNSSNNNENRGEEMNNGSSDPFYLNLRDRQQQTAQSARNRSRRKIQVNTPILPSLPEHPKSSRAQPNFVEPIMPVYLRASGETFLCDKKISPFACRRYRLVFDENGPKRNWRPISPPPPEPKPQLCLIEQVNNNGTKTVTKPVSARTIRHV</sequence>
<dbReference type="InterPro" id="IPR015943">
    <property type="entry name" value="WD40/YVTN_repeat-like_dom_sf"/>
</dbReference>
<feature type="compositionally biased region" description="Acidic residues" evidence="1">
    <location>
        <begin position="743"/>
        <end position="759"/>
    </location>
</feature>
<protein>
    <submittedName>
        <fullName evidence="2">Uncharacterized protein</fullName>
    </submittedName>
</protein>
<comment type="caution">
    <text evidence="2">The sequence shown here is derived from an EMBL/GenBank/DDBJ whole genome shotgun (WGS) entry which is preliminary data.</text>
</comment>
<organism evidence="2 3">
    <name type="scientific">Tritrichomonas foetus</name>
    <dbReference type="NCBI Taxonomy" id="1144522"/>
    <lineage>
        <taxon>Eukaryota</taxon>
        <taxon>Metamonada</taxon>
        <taxon>Parabasalia</taxon>
        <taxon>Tritrichomonadida</taxon>
        <taxon>Tritrichomonadidae</taxon>
        <taxon>Tritrichomonas</taxon>
    </lineage>
</organism>
<gene>
    <name evidence="2" type="ORF">TRFO_14267</name>
</gene>
<keyword evidence="3" id="KW-1185">Reference proteome</keyword>
<feature type="compositionally biased region" description="Basic and acidic residues" evidence="1">
    <location>
        <begin position="770"/>
        <end position="788"/>
    </location>
</feature>
<dbReference type="PANTHER" id="PTHR45532">
    <property type="entry name" value="WD REPEAT-CONTAINING PROTEIN 97"/>
    <property type="match status" value="1"/>
</dbReference>
<feature type="region of interest" description="Disordered" evidence="1">
    <location>
        <begin position="722"/>
        <end position="910"/>
    </location>
</feature>
<evidence type="ECO:0000313" key="2">
    <source>
        <dbReference type="EMBL" id="OHT15240.1"/>
    </source>
</evidence>
<feature type="region of interest" description="Disordered" evidence="1">
    <location>
        <begin position="1211"/>
        <end position="1293"/>
    </location>
</feature>
<feature type="compositionally biased region" description="Polar residues" evidence="1">
    <location>
        <begin position="836"/>
        <end position="849"/>
    </location>
</feature>
<evidence type="ECO:0000313" key="3">
    <source>
        <dbReference type="Proteomes" id="UP000179807"/>
    </source>
</evidence>
<feature type="compositionally biased region" description="Low complexity" evidence="1">
    <location>
        <begin position="1155"/>
        <end position="1172"/>
    </location>
</feature>
<reference evidence="2" key="1">
    <citation type="submission" date="2016-10" db="EMBL/GenBank/DDBJ databases">
        <authorList>
            <person name="Benchimol M."/>
            <person name="Almeida L.G."/>
            <person name="Vasconcelos A.T."/>
            <person name="Perreira-Neves A."/>
            <person name="Rosa I.A."/>
            <person name="Tasca T."/>
            <person name="Bogo M.R."/>
            <person name="de Souza W."/>
        </authorList>
    </citation>
    <scope>NUCLEOTIDE SEQUENCE [LARGE SCALE GENOMIC DNA]</scope>
    <source>
        <strain evidence="2">K</strain>
    </source>
</reference>
<dbReference type="Proteomes" id="UP000179807">
    <property type="component" value="Unassembled WGS sequence"/>
</dbReference>
<feature type="compositionally biased region" description="Low complexity" evidence="1">
    <location>
        <begin position="790"/>
        <end position="800"/>
    </location>
</feature>
<dbReference type="Gene3D" id="2.130.10.10">
    <property type="entry name" value="YVTN repeat-like/Quinoprotein amine dehydrogenase"/>
    <property type="match status" value="1"/>
</dbReference>
<feature type="compositionally biased region" description="Polar residues" evidence="1">
    <location>
        <begin position="1211"/>
        <end position="1228"/>
    </location>
</feature>
<accession>A0A1J4KWI4</accession>